<feature type="compositionally biased region" description="Acidic residues" evidence="1">
    <location>
        <begin position="96"/>
        <end position="112"/>
    </location>
</feature>
<keyword evidence="3" id="KW-1185">Reference proteome</keyword>
<proteinExistence type="predicted"/>
<sequence length="112" mass="12593">MDLIPGVKIGVPNVASYKEKIGTDLMDFTVPVYLDPTQAQYKGRKKKPTRVVPASVKKTKKMRTCSRCNKKAGHNSRTCPEIQEGSEKGKHKAYDSDDYNEVDDEVDDEESK</sequence>
<feature type="compositionally biased region" description="Basic and acidic residues" evidence="1">
    <location>
        <begin position="85"/>
        <end position="95"/>
    </location>
</feature>
<dbReference type="EMBL" id="SWLB01000013">
    <property type="protein sequence ID" value="KAF3330842.1"/>
    <property type="molecule type" value="Genomic_DNA"/>
</dbReference>
<evidence type="ECO:0000256" key="1">
    <source>
        <dbReference type="SAM" id="MobiDB-lite"/>
    </source>
</evidence>
<protein>
    <submittedName>
        <fullName evidence="2">Protein FAR1-RELATED SEQUENCE 5-like protein</fullName>
    </submittedName>
</protein>
<name>A0A833R153_9POAL</name>
<reference evidence="2" key="1">
    <citation type="submission" date="2020-01" db="EMBL/GenBank/DDBJ databases">
        <title>Genome sequence of Kobresia littledalei, the first chromosome-level genome in the family Cyperaceae.</title>
        <authorList>
            <person name="Qu G."/>
        </authorList>
    </citation>
    <scope>NUCLEOTIDE SEQUENCE</scope>
    <source>
        <strain evidence="2">C.B.Clarke</strain>
        <tissue evidence="2">Leaf</tissue>
    </source>
</reference>
<dbReference type="AlphaFoldDB" id="A0A833R153"/>
<comment type="caution">
    <text evidence="2">The sequence shown here is derived from an EMBL/GenBank/DDBJ whole genome shotgun (WGS) entry which is preliminary data.</text>
</comment>
<organism evidence="2 3">
    <name type="scientific">Carex littledalei</name>
    <dbReference type="NCBI Taxonomy" id="544730"/>
    <lineage>
        <taxon>Eukaryota</taxon>
        <taxon>Viridiplantae</taxon>
        <taxon>Streptophyta</taxon>
        <taxon>Embryophyta</taxon>
        <taxon>Tracheophyta</taxon>
        <taxon>Spermatophyta</taxon>
        <taxon>Magnoliopsida</taxon>
        <taxon>Liliopsida</taxon>
        <taxon>Poales</taxon>
        <taxon>Cyperaceae</taxon>
        <taxon>Cyperoideae</taxon>
        <taxon>Cariceae</taxon>
        <taxon>Carex</taxon>
        <taxon>Carex subgen. Euthyceras</taxon>
    </lineage>
</organism>
<feature type="region of interest" description="Disordered" evidence="1">
    <location>
        <begin position="63"/>
        <end position="112"/>
    </location>
</feature>
<accession>A0A833R153</accession>
<evidence type="ECO:0000313" key="2">
    <source>
        <dbReference type="EMBL" id="KAF3330842.1"/>
    </source>
</evidence>
<dbReference type="Proteomes" id="UP000623129">
    <property type="component" value="Unassembled WGS sequence"/>
</dbReference>
<gene>
    <name evidence="2" type="ORF">FCM35_KLT04196</name>
</gene>
<feature type="compositionally biased region" description="Basic residues" evidence="1">
    <location>
        <begin position="63"/>
        <end position="74"/>
    </location>
</feature>
<evidence type="ECO:0000313" key="3">
    <source>
        <dbReference type="Proteomes" id="UP000623129"/>
    </source>
</evidence>